<evidence type="ECO:0000256" key="3">
    <source>
        <dbReference type="ARBA" id="ARBA00022723"/>
    </source>
</evidence>
<evidence type="ECO:0000259" key="8">
    <source>
        <dbReference type="PROSITE" id="PS51007"/>
    </source>
</evidence>
<organism evidence="9 10">
    <name type="scientific">Maribellus comscasis</name>
    <dbReference type="NCBI Taxonomy" id="2681766"/>
    <lineage>
        <taxon>Bacteria</taxon>
        <taxon>Pseudomonadati</taxon>
        <taxon>Bacteroidota</taxon>
        <taxon>Bacteroidia</taxon>
        <taxon>Marinilabiliales</taxon>
        <taxon>Prolixibacteraceae</taxon>
        <taxon>Maribellus</taxon>
    </lineage>
</organism>
<keyword evidence="10" id="KW-1185">Reference proteome</keyword>
<dbReference type="GO" id="GO:0005506">
    <property type="term" value="F:iron ion binding"/>
    <property type="evidence" value="ECO:0007669"/>
    <property type="project" value="InterPro"/>
</dbReference>
<keyword evidence="5 6" id="KW-0408">Iron</keyword>
<dbReference type="PROSITE" id="PS51007">
    <property type="entry name" value="CYTC"/>
    <property type="match status" value="1"/>
</dbReference>
<evidence type="ECO:0000256" key="7">
    <source>
        <dbReference type="SAM" id="Phobius"/>
    </source>
</evidence>
<dbReference type="InterPro" id="IPR050597">
    <property type="entry name" value="Cytochrome_c_Oxidase_Subunit"/>
</dbReference>
<dbReference type="Pfam" id="PF13442">
    <property type="entry name" value="Cytochrome_CBB3"/>
    <property type="match status" value="1"/>
</dbReference>
<dbReference type="GO" id="GO:0009055">
    <property type="term" value="F:electron transfer activity"/>
    <property type="evidence" value="ECO:0007669"/>
    <property type="project" value="InterPro"/>
</dbReference>
<dbReference type="InterPro" id="IPR036909">
    <property type="entry name" value="Cyt_c-like_dom_sf"/>
</dbReference>
<dbReference type="RefSeq" id="WP_158864163.1">
    <property type="nucleotide sequence ID" value="NZ_CP046401.1"/>
</dbReference>
<dbReference type="InterPro" id="IPR038414">
    <property type="entry name" value="CcoP_N_sf"/>
</dbReference>
<dbReference type="PANTHER" id="PTHR33751:SF1">
    <property type="entry name" value="CBB3-TYPE CYTOCHROME C OXIDASE SUBUNIT FIXP"/>
    <property type="match status" value="1"/>
</dbReference>
<accession>A0A6I6K007</accession>
<proteinExistence type="predicted"/>
<evidence type="ECO:0000256" key="6">
    <source>
        <dbReference type="PROSITE-ProRule" id="PRU00433"/>
    </source>
</evidence>
<dbReference type="InterPro" id="IPR009056">
    <property type="entry name" value="Cyt_c-like_dom"/>
</dbReference>
<keyword evidence="1" id="KW-0813">Transport</keyword>
<keyword evidence="7" id="KW-0812">Transmembrane</keyword>
<evidence type="ECO:0000256" key="1">
    <source>
        <dbReference type="ARBA" id="ARBA00022448"/>
    </source>
</evidence>
<keyword evidence="3 6" id="KW-0479">Metal-binding</keyword>
<dbReference type="InterPro" id="IPR008168">
    <property type="entry name" value="Cyt_C_IC"/>
</dbReference>
<dbReference type="SUPFAM" id="SSF46626">
    <property type="entry name" value="Cytochrome c"/>
    <property type="match status" value="1"/>
</dbReference>
<dbReference type="KEGG" id="mcos:GM418_06040"/>
<dbReference type="EMBL" id="CP046401">
    <property type="protein sequence ID" value="QGY43234.1"/>
    <property type="molecule type" value="Genomic_DNA"/>
</dbReference>
<feature type="domain" description="Cytochrome c" evidence="8">
    <location>
        <begin position="93"/>
        <end position="174"/>
    </location>
</feature>
<keyword evidence="2 6" id="KW-0349">Heme</keyword>
<keyword evidence="7" id="KW-0472">Membrane</keyword>
<dbReference type="PANTHER" id="PTHR33751">
    <property type="entry name" value="CBB3-TYPE CYTOCHROME C OXIDASE SUBUNIT FIXP"/>
    <property type="match status" value="1"/>
</dbReference>
<evidence type="ECO:0000256" key="4">
    <source>
        <dbReference type="ARBA" id="ARBA00022982"/>
    </source>
</evidence>
<evidence type="ECO:0000313" key="10">
    <source>
        <dbReference type="Proteomes" id="UP000428260"/>
    </source>
</evidence>
<dbReference type="Proteomes" id="UP000428260">
    <property type="component" value="Chromosome"/>
</dbReference>
<keyword evidence="7" id="KW-1133">Transmembrane helix</keyword>
<keyword evidence="4" id="KW-0249">Electron transport</keyword>
<sequence>MANENYQIDEHEDNITEHDYDGIKELDNPPPRWIMALFYITIGFSIIYGAYYFWLGVGDHQDAEYAKKSQRHDEKYQMVSLSAADLAWLTDDTSLQEGKTIYNEMNCFACHGMNGEGNAIGPNLTDKYWLNGCDFESIFNIIKNGNPAKGMTAFKGQISDEKIQKVASYVHTLKGTSPANAKEAQGEACE</sequence>
<evidence type="ECO:0000313" key="9">
    <source>
        <dbReference type="EMBL" id="QGY43234.1"/>
    </source>
</evidence>
<evidence type="ECO:0000256" key="2">
    <source>
        <dbReference type="ARBA" id="ARBA00022617"/>
    </source>
</evidence>
<evidence type="ECO:0000256" key="5">
    <source>
        <dbReference type="ARBA" id="ARBA00023004"/>
    </source>
</evidence>
<name>A0A6I6K007_9BACT</name>
<dbReference type="PRINTS" id="PR00605">
    <property type="entry name" value="CYTCHROMECIC"/>
</dbReference>
<dbReference type="InterPro" id="IPR032858">
    <property type="entry name" value="CcoP_N"/>
</dbReference>
<dbReference type="Pfam" id="PF14715">
    <property type="entry name" value="FixP_N"/>
    <property type="match status" value="1"/>
</dbReference>
<feature type="transmembrane region" description="Helical" evidence="7">
    <location>
        <begin position="33"/>
        <end position="54"/>
    </location>
</feature>
<dbReference type="Gene3D" id="1.10.760.10">
    <property type="entry name" value="Cytochrome c-like domain"/>
    <property type="match status" value="1"/>
</dbReference>
<dbReference type="Gene3D" id="6.10.280.130">
    <property type="match status" value="1"/>
</dbReference>
<gene>
    <name evidence="9" type="ORF">GM418_06040</name>
</gene>
<dbReference type="GO" id="GO:0020037">
    <property type="term" value="F:heme binding"/>
    <property type="evidence" value="ECO:0007669"/>
    <property type="project" value="InterPro"/>
</dbReference>
<protein>
    <submittedName>
        <fullName evidence="9">C-type cytochrome</fullName>
    </submittedName>
</protein>
<reference evidence="9 10" key="1">
    <citation type="submission" date="2019-11" db="EMBL/GenBank/DDBJ databases">
        <authorList>
            <person name="Zheng R.K."/>
            <person name="Sun C.M."/>
        </authorList>
    </citation>
    <scope>NUCLEOTIDE SEQUENCE [LARGE SCALE GENOMIC DNA]</scope>
    <source>
        <strain evidence="9 10">WC007</strain>
    </source>
</reference>
<dbReference type="AlphaFoldDB" id="A0A6I6K007"/>